<dbReference type="EMBL" id="MU866005">
    <property type="protein sequence ID" value="KAK4442855.1"/>
    <property type="molecule type" value="Genomic_DNA"/>
</dbReference>
<proteinExistence type="inferred from homology"/>
<evidence type="ECO:0000259" key="2">
    <source>
        <dbReference type="Pfam" id="PF00144"/>
    </source>
</evidence>
<evidence type="ECO:0000256" key="1">
    <source>
        <dbReference type="ARBA" id="ARBA00038215"/>
    </source>
</evidence>
<comment type="caution">
    <text evidence="3">The sequence shown here is derived from an EMBL/GenBank/DDBJ whole genome shotgun (WGS) entry which is preliminary data.</text>
</comment>
<dbReference type="InterPro" id="IPR012338">
    <property type="entry name" value="Beta-lactam/transpept-like"/>
</dbReference>
<dbReference type="AlphaFoldDB" id="A0AAV9G3Q5"/>
<feature type="domain" description="Beta-lactamase-related" evidence="2">
    <location>
        <begin position="33"/>
        <end position="373"/>
    </location>
</feature>
<dbReference type="SUPFAM" id="SSF56601">
    <property type="entry name" value="beta-lactamase/transpeptidase-like"/>
    <property type="match status" value="1"/>
</dbReference>
<dbReference type="Pfam" id="PF00144">
    <property type="entry name" value="Beta-lactamase"/>
    <property type="match status" value="1"/>
</dbReference>
<gene>
    <name evidence="3" type="ORF">QBC34DRAFT_386876</name>
</gene>
<dbReference type="PANTHER" id="PTHR46825">
    <property type="entry name" value="D-ALANYL-D-ALANINE-CARBOXYPEPTIDASE/ENDOPEPTIDASE AMPH"/>
    <property type="match status" value="1"/>
</dbReference>
<protein>
    <submittedName>
        <fullName evidence="3">Beta-lactamase/transpeptidase-like protein</fullName>
    </submittedName>
</protein>
<name>A0AAV9G3Q5_9PEZI</name>
<evidence type="ECO:0000313" key="4">
    <source>
        <dbReference type="Proteomes" id="UP001321760"/>
    </source>
</evidence>
<dbReference type="InterPro" id="IPR001466">
    <property type="entry name" value="Beta-lactam-related"/>
</dbReference>
<reference evidence="3" key="1">
    <citation type="journal article" date="2023" name="Mol. Phylogenet. Evol.">
        <title>Genome-scale phylogeny and comparative genomics of the fungal order Sordariales.</title>
        <authorList>
            <person name="Hensen N."/>
            <person name="Bonometti L."/>
            <person name="Westerberg I."/>
            <person name="Brannstrom I.O."/>
            <person name="Guillou S."/>
            <person name="Cros-Aarteil S."/>
            <person name="Calhoun S."/>
            <person name="Haridas S."/>
            <person name="Kuo A."/>
            <person name="Mondo S."/>
            <person name="Pangilinan J."/>
            <person name="Riley R."/>
            <person name="LaButti K."/>
            <person name="Andreopoulos B."/>
            <person name="Lipzen A."/>
            <person name="Chen C."/>
            <person name="Yan M."/>
            <person name="Daum C."/>
            <person name="Ng V."/>
            <person name="Clum A."/>
            <person name="Steindorff A."/>
            <person name="Ohm R.A."/>
            <person name="Martin F."/>
            <person name="Silar P."/>
            <person name="Natvig D.O."/>
            <person name="Lalanne C."/>
            <person name="Gautier V."/>
            <person name="Ament-Velasquez S.L."/>
            <person name="Kruys A."/>
            <person name="Hutchinson M.I."/>
            <person name="Powell A.J."/>
            <person name="Barry K."/>
            <person name="Miller A.N."/>
            <person name="Grigoriev I.V."/>
            <person name="Debuchy R."/>
            <person name="Gladieux P."/>
            <person name="Hiltunen Thoren M."/>
            <person name="Johannesson H."/>
        </authorList>
    </citation>
    <scope>NUCLEOTIDE SEQUENCE</scope>
    <source>
        <strain evidence="3">PSN243</strain>
    </source>
</reference>
<dbReference type="PANTHER" id="PTHR46825:SF14">
    <property type="entry name" value="BETA-LACTAMASE-RELATED DOMAIN-CONTAINING PROTEIN"/>
    <property type="match status" value="1"/>
</dbReference>
<evidence type="ECO:0000313" key="3">
    <source>
        <dbReference type="EMBL" id="KAK4442855.1"/>
    </source>
</evidence>
<accession>A0AAV9G3Q5</accession>
<reference evidence="3" key="2">
    <citation type="submission" date="2023-05" db="EMBL/GenBank/DDBJ databases">
        <authorList>
            <consortium name="Lawrence Berkeley National Laboratory"/>
            <person name="Steindorff A."/>
            <person name="Hensen N."/>
            <person name="Bonometti L."/>
            <person name="Westerberg I."/>
            <person name="Brannstrom I.O."/>
            <person name="Guillou S."/>
            <person name="Cros-Aarteil S."/>
            <person name="Calhoun S."/>
            <person name="Haridas S."/>
            <person name="Kuo A."/>
            <person name="Mondo S."/>
            <person name="Pangilinan J."/>
            <person name="Riley R."/>
            <person name="Labutti K."/>
            <person name="Andreopoulos B."/>
            <person name="Lipzen A."/>
            <person name="Chen C."/>
            <person name="Yanf M."/>
            <person name="Daum C."/>
            <person name="Ng V."/>
            <person name="Clum A."/>
            <person name="Ohm R."/>
            <person name="Martin F."/>
            <person name="Silar P."/>
            <person name="Natvig D."/>
            <person name="Lalanne C."/>
            <person name="Gautier V."/>
            <person name="Ament-Velasquez S.L."/>
            <person name="Kruys A."/>
            <person name="Hutchinson M.I."/>
            <person name="Powell A.J."/>
            <person name="Barry K."/>
            <person name="Miller A.N."/>
            <person name="Grigoriev I.V."/>
            <person name="Debuchy R."/>
            <person name="Gladieux P."/>
            <person name="Thoren M.H."/>
            <person name="Johannesson H."/>
        </authorList>
    </citation>
    <scope>NUCLEOTIDE SEQUENCE</scope>
    <source>
        <strain evidence="3">PSN243</strain>
    </source>
</reference>
<sequence>MKFVAESRLFELNLGPSIVEILRVSGAAGASIGILDGRTGEKHFAGFGSRNLSDPADPTADEHTVYHLASLSKSFTASAIGLLVSDGKLSFQDRMCDVLPGFHHVDDAISTKSTVLDFLSHRTGLAGENALWEQNGHELLLSENDTLPMVTYLEAFEPLGERWTCNNFGYDIMANVISHASGASWGDFVTKRIIEPRATRNDYCSLSRARQQGSRLHARAYWGIDRSNAVKSTISDLLVYYKAVLDAWRSETGSDAIPKEASHLKNITELLTPHIPLEPDSKNQWYGAGWAIAELPAPLGSIGTNGMFVPDMPLVCRRSKTEEESGEGEKKGPTLWYHNGSLVGFFSSVHILPEDGIIIVVLVNSIPKSDAADWIGQPIVQEQLGCANKNDYVALAKSSAKAYDNMWTQLSKDVVEARARSAPAKHTHRLSAYAGRYKAIASSWRWPDLDVATYLFHFGTDGGHGIATLRWVHDPDVPEGETFAKLPDTDGRTHREP</sequence>
<keyword evidence="4" id="KW-1185">Reference proteome</keyword>
<organism evidence="3 4">
    <name type="scientific">Podospora aff. communis PSN243</name>
    <dbReference type="NCBI Taxonomy" id="3040156"/>
    <lineage>
        <taxon>Eukaryota</taxon>
        <taxon>Fungi</taxon>
        <taxon>Dikarya</taxon>
        <taxon>Ascomycota</taxon>
        <taxon>Pezizomycotina</taxon>
        <taxon>Sordariomycetes</taxon>
        <taxon>Sordariomycetidae</taxon>
        <taxon>Sordariales</taxon>
        <taxon>Podosporaceae</taxon>
        <taxon>Podospora</taxon>
    </lineage>
</organism>
<dbReference type="Gene3D" id="3.40.710.10">
    <property type="entry name" value="DD-peptidase/beta-lactamase superfamily"/>
    <property type="match status" value="1"/>
</dbReference>
<comment type="similarity">
    <text evidence="1">Belongs to the peptidase S12 family.</text>
</comment>
<dbReference type="InterPro" id="IPR050491">
    <property type="entry name" value="AmpC-like"/>
</dbReference>
<dbReference type="Proteomes" id="UP001321760">
    <property type="component" value="Unassembled WGS sequence"/>
</dbReference>